<sequence length="114" mass="12473">MSDQPPVLDPLAVPLAGCSLIEASAGTGKTHTISTLYLRLLLERELSVEQILVVTFTNAATAELRDRLRTRLGLLLAAMEGRSTGDDEVEKLAEARVSRGSPEQDRRRLRAALY</sequence>
<gene>
    <name evidence="6" type="ORF">CUN48_17880</name>
</gene>
<reference evidence="6 7" key="1">
    <citation type="submission" date="2017-11" db="EMBL/GenBank/DDBJ databases">
        <title>Evolution of Phototrophy in the Chloroflexi Phylum Driven by Horizontal Gene Transfer.</title>
        <authorList>
            <person name="Ward L.M."/>
            <person name="Hemp J."/>
            <person name="Shih P.M."/>
            <person name="Mcglynn S.E."/>
            <person name="Fischer W."/>
        </authorList>
    </citation>
    <scope>NUCLEOTIDE SEQUENCE [LARGE SCALE GENOMIC DNA]</scope>
    <source>
        <strain evidence="6">JP3_7</strain>
    </source>
</reference>
<protein>
    <recommendedName>
        <fullName evidence="5">UvrD-like helicase ATP-binding domain-containing protein</fullName>
    </recommendedName>
</protein>
<feature type="domain" description="UvrD-like helicase ATP-binding" evidence="5">
    <location>
        <begin position="15"/>
        <end position="74"/>
    </location>
</feature>
<evidence type="ECO:0000256" key="1">
    <source>
        <dbReference type="ARBA" id="ARBA00022741"/>
    </source>
</evidence>
<dbReference type="GO" id="GO:0009338">
    <property type="term" value="C:exodeoxyribonuclease V complex"/>
    <property type="evidence" value="ECO:0007669"/>
    <property type="project" value="TreeGrafter"/>
</dbReference>
<dbReference type="GO" id="GO:0005524">
    <property type="term" value="F:ATP binding"/>
    <property type="evidence" value="ECO:0007669"/>
    <property type="project" value="UniProtKB-KW"/>
</dbReference>
<keyword evidence="4" id="KW-0067">ATP-binding</keyword>
<dbReference type="Proteomes" id="UP000230790">
    <property type="component" value="Unassembled WGS sequence"/>
</dbReference>
<dbReference type="AlphaFoldDB" id="A0A2M8Q762"/>
<keyword evidence="1" id="KW-0547">Nucleotide-binding</keyword>
<dbReference type="SUPFAM" id="SSF52540">
    <property type="entry name" value="P-loop containing nucleoside triphosphate hydrolases"/>
    <property type="match status" value="1"/>
</dbReference>
<evidence type="ECO:0000256" key="3">
    <source>
        <dbReference type="ARBA" id="ARBA00022806"/>
    </source>
</evidence>
<feature type="non-terminal residue" evidence="6">
    <location>
        <position position="114"/>
    </location>
</feature>
<evidence type="ECO:0000313" key="6">
    <source>
        <dbReference type="EMBL" id="PJF45636.1"/>
    </source>
</evidence>
<proteinExistence type="predicted"/>
<dbReference type="GO" id="GO:0000725">
    <property type="term" value="P:recombinational repair"/>
    <property type="evidence" value="ECO:0007669"/>
    <property type="project" value="TreeGrafter"/>
</dbReference>
<dbReference type="InterPro" id="IPR027417">
    <property type="entry name" value="P-loop_NTPase"/>
</dbReference>
<dbReference type="GO" id="GO:0016787">
    <property type="term" value="F:hydrolase activity"/>
    <property type="evidence" value="ECO:0007669"/>
    <property type="project" value="UniProtKB-KW"/>
</dbReference>
<organism evidence="6 7">
    <name type="scientific">Candidatus Thermofonsia Clade 3 bacterium</name>
    <dbReference type="NCBI Taxonomy" id="2364212"/>
    <lineage>
        <taxon>Bacteria</taxon>
        <taxon>Bacillati</taxon>
        <taxon>Chloroflexota</taxon>
        <taxon>Candidatus Thermofontia</taxon>
        <taxon>Candidatus Thermofonsia Clade 3</taxon>
    </lineage>
</organism>
<evidence type="ECO:0000256" key="2">
    <source>
        <dbReference type="ARBA" id="ARBA00022801"/>
    </source>
</evidence>
<keyword evidence="3" id="KW-0347">Helicase</keyword>
<dbReference type="InterPro" id="IPR000212">
    <property type="entry name" value="DNA_helicase_UvrD/REP"/>
</dbReference>
<accession>A0A2M8Q762</accession>
<dbReference type="EMBL" id="PGTN01000897">
    <property type="protein sequence ID" value="PJF45636.1"/>
    <property type="molecule type" value="Genomic_DNA"/>
</dbReference>
<dbReference type="GO" id="GO:0005829">
    <property type="term" value="C:cytosol"/>
    <property type="evidence" value="ECO:0007669"/>
    <property type="project" value="TreeGrafter"/>
</dbReference>
<dbReference type="PANTHER" id="PTHR11070">
    <property type="entry name" value="UVRD / RECB / PCRA DNA HELICASE FAMILY MEMBER"/>
    <property type="match status" value="1"/>
</dbReference>
<dbReference type="PANTHER" id="PTHR11070:SF23">
    <property type="entry name" value="RECBCD ENZYME SUBUNIT RECB"/>
    <property type="match status" value="1"/>
</dbReference>
<name>A0A2M8Q762_9CHLR</name>
<dbReference type="Gene3D" id="3.40.50.300">
    <property type="entry name" value="P-loop containing nucleotide triphosphate hydrolases"/>
    <property type="match status" value="1"/>
</dbReference>
<comment type="caution">
    <text evidence="6">The sequence shown here is derived from an EMBL/GenBank/DDBJ whole genome shotgun (WGS) entry which is preliminary data.</text>
</comment>
<keyword evidence="2" id="KW-0378">Hydrolase</keyword>
<dbReference type="Pfam" id="PF00580">
    <property type="entry name" value="UvrD-helicase"/>
    <property type="match status" value="1"/>
</dbReference>
<dbReference type="GO" id="GO:0003677">
    <property type="term" value="F:DNA binding"/>
    <property type="evidence" value="ECO:0007669"/>
    <property type="project" value="InterPro"/>
</dbReference>
<dbReference type="GO" id="GO:0043138">
    <property type="term" value="F:3'-5' DNA helicase activity"/>
    <property type="evidence" value="ECO:0007669"/>
    <property type="project" value="TreeGrafter"/>
</dbReference>
<dbReference type="InterPro" id="IPR014016">
    <property type="entry name" value="UvrD-like_ATP-bd"/>
</dbReference>
<evidence type="ECO:0000313" key="7">
    <source>
        <dbReference type="Proteomes" id="UP000230790"/>
    </source>
</evidence>
<evidence type="ECO:0000256" key="4">
    <source>
        <dbReference type="ARBA" id="ARBA00022840"/>
    </source>
</evidence>
<evidence type="ECO:0000259" key="5">
    <source>
        <dbReference type="Pfam" id="PF00580"/>
    </source>
</evidence>